<dbReference type="Pfam" id="PF04149">
    <property type="entry name" value="DUF397"/>
    <property type="match status" value="1"/>
</dbReference>
<protein>
    <recommendedName>
        <fullName evidence="1">DUF397 domain-containing protein</fullName>
    </recommendedName>
</protein>
<dbReference type="OrthoDB" id="4562195at2"/>
<evidence type="ECO:0000313" key="3">
    <source>
        <dbReference type="Proteomes" id="UP000004217"/>
    </source>
</evidence>
<reference evidence="2 3" key="1">
    <citation type="submission" date="2011-08" db="EMBL/GenBank/DDBJ databases">
        <authorList>
            <person name="Lin Y."/>
            <person name="Hao X."/>
            <person name="Johnstone L."/>
            <person name="Miller S.J."/>
            <person name="Wei G."/>
            <person name="Rensing C."/>
        </authorList>
    </citation>
    <scope>NUCLEOTIDE SEQUENCE [LARGE SCALE GENOMIC DNA]</scope>
    <source>
        <strain evidence="2 3">K42</strain>
    </source>
</reference>
<evidence type="ECO:0000259" key="1">
    <source>
        <dbReference type="Pfam" id="PF04149"/>
    </source>
</evidence>
<dbReference type="InterPro" id="IPR007278">
    <property type="entry name" value="DUF397"/>
</dbReference>
<feature type="domain" description="DUF397" evidence="1">
    <location>
        <begin position="13"/>
        <end position="43"/>
    </location>
</feature>
<name>G2GEI6_9ACTN</name>
<dbReference type="Proteomes" id="UP000004217">
    <property type="component" value="Unassembled WGS sequence"/>
</dbReference>
<gene>
    <name evidence="2" type="ORF">SZN_19597</name>
</gene>
<evidence type="ECO:0000313" key="2">
    <source>
        <dbReference type="EMBL" id="EGX58054.1"/>
    </source>
</evidence>
<dbReference type="RefSeq" id="WP_007497597.1">
    <property type="nucleotide sequence ID" value="NZ_AGBF01000068.1"/>
</dbReference>
<keyword evidence="3" id="KW-1185">Reference proteome</keyword>
<dbReference type="EMBL" id="AGBF01000068">
    <property type="protein sequence ID" value="EGX58054.1"/>
    <property type="molecule type" value="Genomic_DNA"/>
</dbReference>
<feature type="non-terminal residue" evidence="2">
    <location>
        <position position="43"/>
    </location>
</feature>
<accession>G2GEI6</accession>
<comment type="caution">
    <text evidence="2">The sequence shown here is derived from an EMBL/GenBank/DDBJ whole genome shotgun (WGS) entry which is preliminary data.</text>
</comment>
<proteinExistence type="predicted"/>
<organism evidence="2 3">
    <name type="scientific">Streptomyces zinciresistens K42</name>
    <dbReference type="NCBI Taxonomy" id="700597"/>
    <lineage>
        <taxon>Bacteria</taxon>
        <taxon>Bacillati</taxon>
        <taxon>Actinomycetota</taxon>
        <taxon>Actinomycetes</taxon>
        <taxon>Kitasatosporales</taxon>
        <taxon>Streptomycetaceae</taxon>
        <taxon>Streptomyces</taxon>
    </lineage>
</organism>
<sequence length="43" mass="4514">MNTAEYPTAPPALTWIKSSYSGTEGGDCVEVAASTDVVHVRDS</sequence>
<dbReference type="AlphaFoldDB" id="G2GEI6"/>